<dbReference type="Pfam" id="PF14529">
    <property type="entry name" value="Exo_endo_phos_2"/>
    <property type="match status" value="1"/>
</dbReference>
<proteinExistence type="predicted"/>
<gene>
    <name evidence="2" type="ORF">g.31086</name>
</gene>
<keyword evidence="2" id="KW-0695">RNA-directed DNA polymerase</keyword>
<sequence length="346" mass="39799">MNHIPVTIASVYPQPIKKLTYQEFSTLIESFTNTYIMGGDFNAKHPLWGSITTNNRGRTLHKIIIDKKIKWISPLSPTYWPTDPNKNPDLLDFFITNLPNHIQTHIQNSNILSSDHSPILLTINSKLISLKKITTLTPGPTNWNEFQHTLKTKINLSISLKSSIEIDNAIDSFTTLIQKAALDSSPEPSTTKPDKINLPHHIQQLLSEKIQARNRWQRTRMPSDKKTLNHLSNSLKNILKKYNSDKYQSYIESLSNNKNSIWKSTKKILSHRQIMPPLRNSDNSLAITNNDKANLISTYLEDNFKPHNDINDNEHYLTIENIVNQPLSAFSPFQPKHNSIRDNLYY</sequence>
<protein>
    <submittedName>
        <fullName evidence="2">Putative RNA-directed DNA polymerase</fullName>
    </submittedName>
</protein>
<dbReference type="EMBL" id="GGMS01001190">
    <property type="protein sequence ID" value="MBY70393.1"/>
    <property type="molecule type" value="Transcribed_RNA"/>
</dbReference>
<keyword evidence="2" id="KW-0808">Transferase</keyword>
<evidence type="ECO:0000259" key="1">
    <source>
        <dbReference type="Pfam" id="PF14529"/>
    </source>
</evidence>
<dbReference type="GO" id="GO:0003964">
    <property type="term" value="F:RNA-directed DNA polymerase activity"/>
    <property type="evidence" value="ECO:0007669"/>
    <property type="project" value="UniProtKB-KW"/>
</dbReference>
<name>A0A2S2PYC1_9HEMI</name>
<organism evidence="2">
    <name type="scientific">Sipha flava</name>
    <name type="common">yellow sugarcane aphid</name>
    <dbReference type="NCBI Taxonomy" id="143950"/>
    <lineage>
        <taxon>Eukaryota</taxon>
        <taxon>Metazoa</taxon>
        <taxon>Ecdysozoa</taxon>
        <taxon>Arthropoda</taxon>
        <taxon>Hexapoda</taxon>
        <taxon>Insecta</taxon>
        <taxon>Pterygota</taxon>
        <taxon>Neoptera</taxon>
        <taxon>Paraneoptera</taxon>
        <taxon>Hemiptera</taxon>
        <taxon>Sternorrhyncha</taxon>
        <taxon>Aphidomorpha</taxon>
        <taxon>Aphidoidea</taxon>
        <taxon>Aphididae</taxon>
        <taxon>Sipha</taxon>
    </lineage>
</organism>
<dbReference type="AlphaFoldDB" id="A0A2S2PYC1"/>
<dbReference type="PANTHER" id="PTHR33273:SF4">
    <property type="entry name" value="ENDONUCLEASE_EXONUCLEASE_PHOSPHATASE DOMAIN-CONTAINING PROTEIN"/>
    <property type="match status" value="1"/>
</dbReference>
<dbReference type="InterPro" id="IPR036691">
    <property type="entry name" value="Endo/exonu/phosph_ase_sf"/>
</dbReference>
<feature type="domain" description="Endonuclease/exonuclease/phosphatase" evidence="1">
    <location>
        <begin position="7"/>
        <end position="119"/>
    </location>
</feature>
<dbReference type="PANTHER" id="PTHR33273">
    <property type="entry name" value="DOMAIN-CONTAINING PROTEIN, PUTATIVE-RELATED"/>
    <property type="match status" value="1"/>
</dbReference>
<dbReference type="InterPro" id="IPR005135">
    <property type="entry name" value="Endo/exonuclease/phosphatase"/>
</dbReference>
<evidence type="ECO:0000313" key="2">
    <source>
        <dbReference type="EMBL" id="MBY70393.1"/>
    </source>
</evidence>
<dbReference type="Gene3D" id="3.60.10.10">
    <property type="entry name" value="Endonuclease/exonuclease/phosphatase"/>
    <property type="match status" value="1"/>
</dbReference>
<dbReference type="SUPFAM" id="SSF56219">
    <property type="entry name" value="DNase I-like"/>
    <property type="match status" value="1"/>
</dbReference>
<accession>A0A2S2PYC1</accession>
<reference evidence="2" key="1">
    <citation type="submission" date="2018-04" db="EMBL/GenBank/DDBJ databases">
        <title>Transcriptome assembly of Sipha flava.</title>
        <authorList>
            <person name="Scully E.D."/>
            <person name="Geib S.M."/>
            <person name="Palmer N.A."/>
            <person name="Koch K."/>
            <person name="Bradshaw J."/>
            <person name="Heng-Moss T."/>
            <person name="Sarath G."/>
        </authorList>
    </citation>
    <scope>NUCLEOTIDE SEQUENCE</scope>
</reference>
<keyword evidence="2" id="KW-0548">Nucleotidyltransferase</keyword>
<dbReference type="OrthoDB" id="6625366at2759"/>